<dbReference type="Proteomes" id="UP000701801">
    <property type="component" value="Unassembled WGS sequence"/>
</dbReference>
<dbReference type="GO" id="GO:0015254">
    <property type="term" value="F:glycerol channel activity"/>
    <property type="evidence" value="ECO:0007669"/>
    <property type="project" value="TreeGrafter"/>
</dbReference>
<feature type="transmembrane region" description="Helical" evidence="11">
    <location>
        <begin position="150"/>
        <end position="170"/>
    </location>
</feature>
<organism evidence="12 13">
    <name type="scientific">Hymenoscyphus albidus</name>
    <dbReference type="NCBI Taxonomy" id="595503"/>
    <lineage>
        <taxon>Eukaryota</taxon>
        <taxon>Fungi</taxon>
        <taxon>Dikarya</taxon>
        <taxon>Ascomycota</taxon>
        <taxon>Pezizomycotina</taxon>
        <taxon>Leotiomycetes</taxon>
        <taxon>Helotiales</taxon>
        <taxon>Helotiaceae</taxon>
        <taxon>Hymenoscyphus</taxon>
    </lineage>
</organism>
<keyword evidence="3 10" id="KW-0813">Transport</keyword>
<reference evidence="12" key="1">
    <citation type="submission" date="2021-07" db="EMBL/GenBank/DDBJ databases">
        <authorList>
            <person name="Durling M."/>
        </authorList>
    </citation>
    <scope>NUCLEOTIDE SEQUENCE</scope>
</reference>
<dbReference type="PANTHER" id="PTHR43829:SF9">
    <property type="entry name" value="AQUAPORIN-9"/>
    <property type="match status" value="1"/>
</dbReference>
<sequence>MAEITGVEAHPLRSVVTHQEDDATTSEQKIELSVSEKALSDHGADVNTSNPQDMVSMEEELWWSQFRHKMREPFSEFFGVFILILFGEGSIAQFILANGTRGDWQSVNWAWGIGVMLGVYISGPSGGHLNPAVTFTNCIFRKFPWQKFPTYILAQTLGAFCASAIVYANFKSAIDLIEGHNIRTTTGGHPTAGIFSTYPTKFMTRTGMFFSEFIASTILMFCIYALQDNNNVGAGKLTPLGLFFVVFGIGACFGWETGYAMNFARDFGPRVMSAMVGYGAEVFRADDHYFWIPMLAPFFGCTFGGWMYDVFLFTGDSPVNTPWMGFKRLMIGPGRRLVESSEA</sequence>
<evidence type="ECO:0000313" key="13">
    <source>
        <dbReference type="Proteomes" id="UP000701801"/>
    </source>
</evidence>
<keyword evidence="6 11" id="KW-1133">Transmembrane helix</keyword>
<comment type="catalytic activity">
    <reaction evidence="8">
        <text>H2O(in) = H2O(out)</text>
        <dbReference type="Rhea" id="RHEA:29667"/>
        <dbReference type="ChEBI" id="CHEBI:15377"/>
    </reaction>
</comment>
<feature type="transmembrane region" description="Helical" evidence="11">
    <location>
        <begin position="238"/>
        <end position="261"/>
    </location>
</feature>
<accession>A0A9N9LUX2</accession>
<dbReference type="Gene3D" id="1.20.1080.10">
    <property type="entry name" value="Glycerol uptake facilitator protein"/>
    <property type="match status" value="1"/>
</dbReference>
<feature type="transmembrane region" description="Helical" evidence="11">
    <location>
        <begin position="208"/>
        <end position="226"/>
    </location>
</feature>
<comment type="similarity">
    <text evidence="2 10">Belongs to the MIP/aquaporin (TC 1.A.8) family.</text>
</comment>
<dbReference type="PROSITE" id="PS00221">
    <property type="entry name" value="MIP"/>
    <property type="match status" value="1"/>
</dbReference>
<dbReference type="PRINTS" id="PR00783">
    <property type="entry name" value="MINTRINSICP"/>
</dbReference>
<dbReference type="FunFam" id="1.20.1080.10:FF:000027">
    <property type="entry name" value="MIP aquaporin"/>
    <property type="match status" value="1"/>
</dbReference>
<feature type="transmembrane region" description="Helical" evidence="11">
    <location>
        <begin position="77"/>
        <end position="97"/>
    </location>
</feature>
<evidence type="ECO:0000256" key="1">
    <source>
        <dbReference type="ARBA" id="ARBA00004141"/>
    </source>
</evidence>
<evidence type="ECO:0000256" key="6">
    <source>
        <dbReference type="ARBA" id="ARBA00022989"/>
    </source>
</evidence>
<keyword evidence="13" id="KW-1185">Reference proteome</keyword>
<evidence type="ECO:0000313" key="12">
    <source>
        <dbReference type="EMBL" id="CAG8978982.1"/>
    </source>
</evidence>
<dbReference type="GO" id="GO:0015250">
    <property type="term" value="F:water channel activity"/>
    <property type="evidence" value="ECO:0007669"/>
    <property type="project" value="TreeGrafter"/>
</dbReference>
<dbReference type="InterPro" id="IPR000425">
    <property type="entry name" value="MIP"/>
</dbReference>
<feature type="transmembrane region" description="Helical" evidence="11">
    <location>
        <begin position="288"/>
        <end position="308"/>
    </location>
</feature>
<dbReference type="GO" id="GO:0005886">
    <property type="term" value="C:plasma membrane"/>
    <property type="evidence" value="ECO:0007669"/>
    <property type="project" value="TreeGrafter"/>
</dbReference>
<gene>
    <name evidence="12" type="ORF">HYALB_00011026</name>
</gene>
<evidence type="ECO:0000256" key="3">
    <source>
        <dbReference type="ARBA" id="ARBA00022448"/>
    </source>
</evidence>
<proteinExistence type="inferred from homology"/>
<dbReference type="AlphaFoldDB" id="A0A9N9LUX2"/>
<comment type="subcellular location">
    <subcellularLocation>
        <location evidence="1">Membrane</location>
        <topology evidence="1">Multi-pass membrane protein</topology>
    </subcellularLocation>
</comment>
<keyword evidence="7 11" id="KW-0472">Membrane</keyword>
<keyword evidence="5" id="KW-0677">Repeat</keyword>
<dbReference type="PANTHER" id="PTHR43829">
    <property type="entry name" value="AQUAPORIN OR AQUAGLYCEROPORIN RELATED"/>
    <property type="match status" value="1"/>
</dbReference>
<protein>
    <submittedName>
        <fullName evidence="12">Uncharacterized protein</fullName>
    </submittedName>
</protein>
<name>A0A9N9LUX2_9HELO</name>
<dbReference type="InterPro" id="IPR050363">
    <property type="entry name" value="MIP/Aquaporin"/>
</dbReference>
<evidence type="ECO:0000256" key="10">
    <source>
        <dbReference type="RuleBase" id="RU000477"/>
    </source>
</evidence>
<evidence type="ECO:0000256" key="7">
    <source>
        <dbReference type="ARBA" id="ARBA00023136"/>
    </source>
</evidence>
<evidence type="ECO:0000256" key="11">
    <source>
        <dbReference type="SAM" id="Phobius"/>
    </source>
</evidence>
<dbReference type="InterPro" id="IPR022357">
    <property type="entry name" value="MIP_CS"/>
</dbReference>
<evidence type="ECO:0000256" key="2">
    <source>
        <dbReference type="ARBA" id="ARBA00006175"/>
    </source>
</evidence>
<evidence type="ECO:0000256" key="9">
    <source>
        <dbReference type="ARBA" id="ARBA00049405"/>
    </source>
</evidence>
<comment type="caution">
    <text evidence="12">The sequence shown here is derived from an EMBL/GenBank/DDBJ whole genome shotgun (WGS) entry which is preliminary data.</text>
</comment>
<evidence type="ECO:0000256" key="8">
    <source>
        <dbReference type="ARBA" id="ARBA00034651"/>
    </source>
</evidence>
<keyword evidence="4 10" id="KW-0812">Transmembrane</keyword>
<feature type="transmembrane region" description="Helical" evidence="11">
    <location>
        <begin position="109"/>
        <end position="129"/>
    </location>
</feature>
<comment type="catalytic activity">
    <reaction evidence="9">
        <text>glycerol(in) = glycerol(out)</text>
        <dbReference type="Rhea" id="RHEA:29675"/>
        <dbReference type="ChEBI" id="CHEBI:17754"/>
    </reaction>
</comment>
<dbReference type="OrthoDB" id="3222at2759"/>
<dbReference type="SUPFAM" id="SSF81338">
    <property type="entry name" value="Aquaporin-like"/>
    <property type="match status" value="1"/>
</dbReference>
<evidence type="ECO:0000256" key="4">
    <source>
        <dbReference type="ARBA" id="ARBA00022692"/>
    </source>
</evidence>
<evidence type="ECO:0000256" key="5">
    <source>
        <dbReference type="ARBA" id="ARBA00022737"/>
    </source>
</evidence>
<dbReference type="CDD" id="cd00333">
    <property type="entry name" value="MIP"/>
    <property type="match status" value="1"/>
</dbReference>
<dbReference type="NCBIfam" id="TIGR00861">
    <property type="entry name" value="MIP"/>
    <property type="match status" value="1"/>
</dbReference>
<dbReference type="EMBL" id="CAJVRM010000291">
    <property type="protein sequence ID" value="CAG8978982.1"/>
    <property type="molecule type" value="Genomic_DNA"/>
</dbReference>
<dbReference type="Pfam" id="PF00230">
    <property type="entry name" value="MIP"/>
    <property type="match status" value="1"/>
</dbReference>
<dbReference type="InterPro" id="IPR023271">
    <property type="entry name" value="Aquaporin-like"/>
</dbReference>